<dbReference type="OrthoDB" id="287318at2"/>
<dbReference type="PANTHER" id="PTHR34477">
    <property type="entry name" value="UPF0213 PROTEIN YHBQ"/>
    <property type="match status" value="1"/>
</dbReference>
<evidence type="ECO:0000259" key="2">
    <source>
        <dbReference type="PROSITE" id="PS50164"/>
    </source>
</evidence>
<dbReference type="EMBL" id="BJYR01000019">
    <property type="protein sequence ID" value="GEO01003.1"/>
    <property type="molecule type" value="Genomic_DNA"/>
</dbReference>
<feature type="domain" description="GIY-YIG" evidence="2">
    <location>
        <begin position="5"/>
        <end position="82"/>
    </location>
</feature>
<keyword evidence="3" id="KW-0378">Hydrolase</keyword>
<organism evidence="3 4">
    <name type="scientific">Novosphingobium sediminis</name>
    <dbReference type="NCBI Taxonomy" id="707214"/>
    <lineage>
        <taxon>Bacteria</taxon>
        <taxon>Pseudomonadati</taxon>
        <taxon>Pseudomonadota</taxon>
        <taxon>Alphaproteobacteria</taxon>
        <taxon>Sphingomonadales</taxon>
        <taxon>Sphingomonadaceae</taxon>
        <taxon>Novosphingobium</taxon>
    </lineage>
</organism>
<proteinExistence type="inferred from homology"/>
<dbReference type="InterPro" id="IPR050190">
    <property type="entry name" value="UPF0213_domain"/>
</dbReference>
<reference evidence="3 4" key="1">
    <citation type="submission" date="2019-07" db="EMBL/GenBank/DDBJ databases">
        <title>Whole genome shotgun sequence of Novosphingobium sediminis NBRC 106119.</title>
        <authorList>
            <person name="Hosoyama A."/>
            <person name="Uohara A."/>
            <person name="Ohji S."/>
            <person name="Ichikawa N."/>
        </authorList>
    </citation>
    <scope>NUCLEOTIDE SEQUENCE [LARGE SCALE GENOMIC DNA]</scope>
    <source>
        <strain evidence="3 4">NBRC 106119</strain>
    </source>
</reference>
<evidence type="ECO:0000313" key="4">
    <source>
        <dbReference type="Proteomes" id="UP000321464"/>
    </source>
</evidence>
<dbReference type="InterPro" id="IPR000305">
    <property type="entry name" value="GIY-YIG_endonuc"/>
</dbReference>
<dbReference type="AlphaFoldDB" id="A0A512AMR5"/>
<protein>
    <submittedName>
        <fullName evidence="3">Endonuclease</fullName>
    </submittedName>
</protein>
<dbReference type="SMART" id="SM00465">
    <property type="entry name" value="GIYc"/>
    <property type="match status" value="1"/>
</dbReference>
<dbReference type="InterPro" id="IPR035901">
    <property type="entry name" value="GIY-YIG_endonuc_sf"/>
</dbReference>
<dbReference type="PROSITE" id="PS50164">
    <property type="entry name" value="GIY_YIG"/>
    <property type="match status" value="1"/>
</dbReference>
<dbReference type="RefSeq" id="WP_147160339.1">
    <property type="nucleotide sequence ID" value="NZ_BJYR01000019.1"/>
</dbReference>
<evidence type="ECO:0000313" key="3">
    <source>
        <dbReference type="EMBL" id="GEO01003.1"/>
    </source>
</evidence>
<comment type="similarity">
    <text evidence="1">Belongs to the UPF0213 family.</text>
</comment>
<keyword evidence="4" id="KW-1185">Reference proteome</keyword>
<dbReference type="PANTHER" id="PTHR34477:SF5">
    <property type="entry name" value="BSL5627 PROTEIN"/>
    <property type="match status" value="1"/>
</dbReference>
<evidence type="ECO:0000256" key="1">
    <source>
        <dbReference type="ARBA" id="ARBA00007435"/>
    </source>
</evidence>
<accession>A0A512AMR5</accession>
<name>A0A512AMR5_9SPHN</name>
<dbReference type="CDD" id="cd10448">
    <property type="entry name" value="GIY-YIG_unchar_3"/>
    <property type="match status" value="1"/>
</dbReference>
<keyword evidence="3" id="KW-0255">Endonuclease</keyword>
<comment type="caution">
    <text evidence="3">The sequence shown here is derived from an EMBL/GenBank/DDBJ whole genome shotgun (WGS) entry which is preliminary data.</text>
</comment>
<gene>
    <name evidence="3" type="ORF">NSE01_28350</name>
</gene>
<dbReference type="GO" id="GO:0004519">
    <property type="term" value="F:endonuclease activity"/>
    <property type="evidence" value="ECO:0007669"/>
    <property type="project" value="UniProtKB-KW"/>
</dbReference>
<keyword evidence="3" id="KW-0540">Nuclease</keyword>
<dbReference type="Proteomes" id="UP000321464">
    <property type="component" value="Unassembled WGS sequence"/>
</dbReference>
<dbReference type="Gene3D" id="3.40.1440.10">
    <property type="entry name" value="GIY-YIG endonuclease"/>
    <property type="match status" value="1"/>
</dbReference>
<dbReference type="Pfam" id="PF01541">
    <property type="entry name" value="GIY-YIG"/>
    <property type="match status" value="1"/>
</dbReference>
<dbReference type="SUPFAM" id="SSF82771">
    <property type="entry name" value="GIY-YIG endonuclease"/>
    <property type="match status" value="1"/>
</dbReference>
<sequence length="104" mass="12449">MRQDFQPTVYLLASSRNGTLYTGVTSNLIQRIHQHREGTFGGFTARHTIHRLVWFEQHATMEHAIIREKRFKKWERAWKLNLLEKDNPTWRDLAEDFGFPPLEQ</sequence>